<sequence length="398" mass="41062">MKGAPKVGAVLAADVVVQRSGTYRLDAALRAEPGEVVAIMGPSGAGKSTLLGAIAGVVRLSAGTVQIGGEIVASPRRSVPPSRRGAVLLGQEPRLFPHMSARENVAFGLRARGARKEDAGSAADDWLWRVGLPGAGDHRPSELSGGQQQRVAVARALAVEPRVLLLDEPLTSLDSETAGEIRAMISEQLAQSRATVIMVTHDVIDATAMAHRLVVIEAGRVTQEGAVRDVLRSPATRFVASIAGVNRIEGRAAGGHWHTADAVPRVVIAGTASGASAEGMAESVAESIADGERLAAVFRPGAVRLEALPDASWTGALRLAADTPPAPGEWLARVVRLEQNLGGVRVHTAAPPVAVDIPVDEAAALRLATGTIVRLHVAAADVRLQPIPAASPPVEAAP</sequence>
<reference evidence="6" key="1">
    <citation type="submission" date="2019-09" db="EMBL/GenBank/DDBJ databases">
        <title>Mumia zhuanghuii sp. nov. isolated from the intestinal contents of plateau pika (Ochotona curzoniae) in the Qinghai-Tibet plateau of China.</title>
        <authorList>
            <person name="Tian Z."/>
        </authorList>
    </citation>
    <scope>NUCLEOTIDE SEQUENCE [LARGE SCALE GENOMIC DNA]</scope>
    <source>
        <strain evidence="6">JCM 30598</strain>
    </source>
</reference>
<dbReference type="GO" id="GO:0016887">
    <property type="term" value="F:ATP hydrolysis activity"/>
    <property type="evidence" value="ECO:0007669"/>
    <property type="project" value="InterPro"/>
</dbReference>
<feature type="domain" description="ABC transporter" evidence="4">
    <location>
        <begin position="10"/>
        <end position="243"/>
    </location>
</feature>
<evidence type="ECO:0000259" key="4">
    <source>
        <dbReference type="PROSITE" id="PS50893"/>
    </source>
</evidence>
<keyword evidence="2" id="KW-0547">Nucleotide-binding</keyword>
<dbReference type="AlphaFoldDB" id="A0A5J5J570"/>
<dbReference type="InterPro" id="IPR003439">
    <property type="entry name" value="ABC_transporter-like_ATP-bd"/>
</dbReference>
<proteinExistence type="predicted"/>
<dbReference type="Pfam" id="PF00005">
    <property type="entry name" value="ABC_tran"/>
    <property type="match status" value="1"/>
</dbReference>
<organism evidence="5 6">
    <name type="scientific">Microbacterium rhizomatis</name>
    <dbReference type="NCBI Taxonomy" id="1631477"/>
    <lineage>
        <taxon>Bacteria</taxon>
        <taxon>Bacillati</taxon>
        <taxon>Actinomycetota</taxon>
        <taxon>Actinomycetes</taxon>
        <taxon>Micrococcales</taxon>
        <taxon>Microbacteriaceae</taxon>
        <taxon>Microbacterium</taxon>
    </lineage>
</organism>
<protein>
    <submittedName>
        <fullName evidence="5">ABC transporter ATP-binding protein</fullName>
    </submittedName>
</protein>
<keyword evidence="3 5" id="KW-0067">ATP-binding</keyword>
<dbReference type="InterPro" id="IPR003593">
    <property type="entry name" value="AAA+_ATPase"/>
</dbReference>
<dbReference type="OrthoDB" id="9112331at2"/>
<dbReference type="InterPro" id="IPR027417">
    <property type="entry name" value="P-loop_NTPase"/>
</dbReference>
<keyword evidence="6" id="KW-1185">Reference proteome</keyword>
<dbReference type="InterPro" id="IPR050093">
    <property type="entry name" value="ABC_SmlMolc_Importer"/>
</dbReference>
<evidence type="ECO:0000256" key="1">
    <source>
        <dbReference type="ARBA" id="ARBA00022448"/>
    </source>
</evidence>
<dbReference type="Proteomes" id="UP000325827">
    <property type="component" value="Unassembled WGS sequence"/>
</dbReference>
<dbReference type="InterPro" id="IPR017871">
    <property type="entry name" value="ABC_transporter-like_CS"/>
</dbReference>
<dbReference type="PROSITE" id="PS00211">
    <property type="entry name" value="ABC_TRANSPORTER_1"/>
    <property type="match status" value="1"/>
</dbReference>
<evidence type="ECO:0000256" key="3">
    <source>
        <dbReference type="ARBA" id="ARBA00022840"/>
    </source>
</evidence>
<accession>A0A5J5J570</accession>
<keyword evidence="1" id="KW-0813">Transport</keyword>
<evidence type="ECO:0000256" key="2">
    <source>
        <dbReference type="ARBA" id="ARBA00022741"/>
    </source>
</evidence>
<comment type="caution">
    <text evidence="5">The sequence shown here is derived from an EMBL/GenBank/DDBJ whole genome shotgun (WGS) entry which is preliminary data.</text>
</comment>
<evidence type="ECO:0000313" key="5">
    <source>
        <dbReference type="EMBL" id="KAA9108483.1"/>
    </source>
</evidence>
<name>A0A5J5J570_9MICO</name>
<gene>
    <name evidence="5" type="ORF">F6B43_09250</name>
</gene>
<dbReference type="SUPFAM" id="SSF52540">
    <property type="entry name" value="P-loop containing nucleoside triphosphate hydrolases"/>
    <property type="match status" value="1"/>
</dbReference>
<dbReference type="PANTHER" id="PTHR42781:SF4">
    <property type="entry name" value="SPERMIDINE_PUTRESCINE IMPORT ATP-BINDING PROTEIN POTA"/>
    <property type="match status" value="1"/>
</dbReference>
<dbReference type="PROSITE" id="PS50893">
    <property type="entry name" value="ABC_TRANSPORTER_2"/>
    <property type="match status" value="1"/>
</dbReference>
<evidence type="ECO:0000313" key="6">
    <source>
        <dbReference type="Proteomes" id="UP000325827"/>
    </source>
</evidence>
<dbReference type="GO" id="GO:0005524">
    <property type="term" value="F:ATP binding"/>
    <property type="evidence" value="ECO:0007669"/>
    <property type="project" value="UniProtKB-KW"/>
</dbReference>
<dbReference type="Gene3D" id="3.40.50.300">
    <property type="entry name" value="P-loop containing nucleotide triphosphate hydrolases"/>
    <property type="match status" value="1"/>
</dbReference>
<dbReference type="SMART" id="SM00382">
    <property type="entry name" value="AAA"/>
    <property type="match status" value="1"/>
</dbReference>
<dbReference type="PANTHER" id="PTHR42781">
    <property type="entry name" value="SPERMIDINE/PUTRESCINE IMPORT ATP-BINDING PROTEIN POTA"/>
    <property type="match status" value="1"/>
</dbReference>
<dbReference type="EMBL" id="VYSA01000002">
    <property type="protein sequence ID" value="KAA9108483.1"/>
    <property type="molecule type" value="Genomic_DNA"/>
</dbReference>